<evidence type="ECO:0000313" key="3">
    <source>
        <dbReference type="Proteomes" id="UP000290205"/>
    </source>
</evidence>
<keyword evidence="1" id="KW-0472">Membrane</keyword>
<organism evidence="2 3">
    <name type="scientific">Mycobacterium phage Stubby</name>
    <dbReference type="NCBI Taxonomy" id="2510577"/>
    <lineage>
        <taxon>Viruses</taxon>
        <taxon>Duplodnaviria</taxon>
        <taxon>Heunggongvirae</taxon>
        <taxon>Uroviricota</taxon>
        <taxon>Caudoviricetes</taxon>
        <taxon>Ceeclamvirinae</taxon>
        <taxon>Bixzunavirus</taxon>
        <taxon>Bixzunavirus alice</taxon>
    </lineage>
</organism>
<dbReference type="EMBL" id="MK450423">
    <property type="protein sequence ID" value="QAX93314.1"/>
    <property type="molecule type" value="Genomic_DNA"/>
</dbReference>
<keyword evidence="1" id="KW-1133">Transmembrane helix</keyword>
<reference evidence="2 3" key="1">
    <citation type="submission" date="2019-01" db="EMBL/GenBank/DDBJ databases">
        <authorList>
            <person name="Divens A.M."/>
            <person name="Fryberger R.B."/>
            <person name="Lauer M.J."/>
            <person name="Garlena R.A."/>
            <person name="Russell D.A."/>
            <person name="Pope W.H."/>
            <person name="Jacobs-Sera D."/>
            <person name="Hatfull G.F."/>
        </authorList>
    </citation>
    <scope>NUCLEOTIDE SEQUENCE [LARGE SCALE GENOMIC DNA]</scope>
</reference>
<evidence type="ECO:0000256" key="1">
    <source>
        <dbReference type="SAM" id="Phobius"/>
    </source>
</evidence>
<protein>
    <submittedName>
        <fullName evidence="2">Uncharacterized protein</fullName>
    </submittedName>
</protein>
<sequence length="47" mass="4911">MEMVAREGDSFEAMIFGVMVGSLIAGVVGFAWPLFLIGAGVYLVAST</sequence>
<dbReference type="Proteomes" id="UP000290205">
    <property type="component" value="Segment"/>
</dbReference>
<accession>A0A411AYZ1</accession>
<name>A0A411AYZ1_9CAUD</name>
<gene>
    <name evidence="2" type="primary">4</name>
    <name evidence="2" type="ORF">SEA_STUBBY_4</name>
</gene>
<proteinExistence type="predicted"/>
<feature type="transmembrane region" description="Helical" evidence="1">
    <location>
        <begin position="13"/>
        <end position="45"/>
    </location>
</feature>
<evidence type="ECO:0000313" key="2">
    <source>
        <dbReference type="EMBL" id="QAX93314.1"/>
    </source>
</evidence>
<keyword evidence="1" id="KW-0812">Transmembrane</keyword>